<dbReference type="FunFam" id="3.40.50.300:FF:000292">
    <property type="entry name" value="ATP-dependent dethiobiotin synthetase BioD"/>
    <property type="match status" value="1"/>
</dbReference>
<evidence type="ECO:0000256" key="2">
    <source>
        <dbReference type="ARBA" id="ARBA00022598"/>
    </source>
</evidence>
<dbReference type="UniPathway" id="UPA00078">
    <property type="reaction ID" value="UER00161"/>
</dbReference>
<dbReference type="OrthoDB" id="9802097at2"/>
<keyword evidence="10" id="KW-1185">Reference proteome</keyword>
<evidence type="ECO:0000256" key="1">
    <source>
        <dbReference type="ARBA" id="ARBA00022490"/>
    </source>
</evidence>
<dbReference type="PANTHER" id="PTHR43210">
    <property type="entry name" value="DETHIOBIOTIN SYNTHETASE"/>
    <property type="match status" value="1"/>
</dbReference>
<comment type="subcellular location">
    <subcellularLocation>
        <location evidence="8">Cytoplasm</location>
    </subcellularLocation>
</comment>
<dbReference type="SUPFAM" id="SSF52540">
    <property type="entry name" value="P-loop containing nucleoside triphosphate hydrolases"/>
    <property type="match status" value="1"/>
</dbReference>
<dbReference type="KEGG" id="fgu:SD28_04650"/>
<dbReference type="PANTHER" id="PTHR43210:SF5">
    <property type="entry name" value="DETHIOBIOTIN SYNTHETASE"/>
    <property type="match status" value="1"/>
</dbReference>
<evidence type="ECO:0000256" key="7">
    <source>
        <dbReference type="ARBA" id="ARBA00022842"/>
    </source>
</evidence>
<proteinExistence type="inferred from homology"/>
<keyword evidence="2 8" id="KW-0436">Ligase</keyword>
<feature type="binding site" evidence="8">
    <location>
        <begin position="114"/>
        <end position="117"/>
    </location>
    <ligand>
        <name>ATP</name>
        <dbReference type="ChEBI" id="CHEBI:30616"/>
    </ligand>
</feature>
<feature type="binding site" evidence="8">
    <location>
        <begin position="174"/>
        <end position="175"/>
    </location>
    <ligand>
        <name>ATP</name>
        <dbReference type="ChEBI" id="CHEBI:30616"/>
    </ligand>
</feature>
<dbReference type="AlphaFoldDB" id="A0A0A8E5U5"/>
<evidence type="ECO:0000256" key="5">
    <source>
        <dbReference type="ARBA" id="ARBA00022756"/>
    </source>
</evidence>
<sequence>MKKFFIIGIDTEVGKTYTTTNLIKAYESQGINSLCLKPVASGKSETSDLAEDVESILNAYNYKFTAEQINLISFDQAIAPHIAAMNLNKNINLMELYQFITDKYKHNYDILLIEGAGGLLTPYSNNLTQLDLIKSLQIPVLLVSSIKVGCINHTLLTINELKRHNIKLKGWVANCNSEKISYIDEQIQTIEQLSGQECLAKIAKNSNYQDFIELSKILISPDEKV</sequence>
<evidence type="ECO:0000256" key="6">
    <source>
        <dbReference type="ARBA" id="ARBA00022840"/>
    </source>
</evidence>
<comment type="caution">
    <text evidence="8">Lacks conserved residue(s) required for the propagation of feature annotation.</text>
</comment>
<evidence type="ECO:0000256" key="4">
    <source>
        <dbReference type="ARBA" id="ARBA00022741"/>
    </source>
</evidence>
<feature type="binding site" evidence="8">
    <location>
        <position position="52"/>
    </location>
    <ligand>
        <name>ATP</name>
        <dbReference type="ChEBI" id="CHEBI:30616"/>
    </ligand>
</feature>
<accession>A0A0A8E5U5</accession>
<keyword evidence="7 8" id="KW-0460">Magnesium</keyword>
<keyword evidence="6 8" id="KW-0067">ATP-binding</keyword>
<keyword evidence="3 8" id="KW-0479">Metal-binding</keyword>
<dbReference type="HOGENOM" id="CLU_072551_0_0_6"/>
<comment type="function">
    <text evidence="8">Catalyzes a mechanistically unusual reaction, the ATP-dependent insertion of CO2 between the N7 and N8 nitrogen atoms of 7,8-diaminopelargonic acid (DAPA, also called 7,8-diammoniononanoate) to form a ureido ring.</text>
</comment>
<keyword evidence="1 8" id="KW-0963">Cytoplasm</keyword>
<feature type="binding site" evidence="8">
    <location>
        <position position="16"/>
    </location>
    <ligand>
        <name>Mg(2+)</name>
        <dbReference type="ChEBI" id="CHEBI:18420"/>
    </ligand>
</feature>
<dbReference type="EMBL" id="CP010427">
    <property type="protein sequence ID" value="AJC48972.1"/>
    <property type="molecule type" value="Genomic_DNA"/>
</dbReference>
<dbReference type="Gene3D" id="3.40.50.300">
    <property type="entry name" value="P-loop containing nucleotide triphosphate hydrolases"/>
    <property type="match status" value="1"/>
</dbReference>
<comment type="similarity">
    <text evidence="8">Belongs to the dethiobiotin synthetase family.</text>
</comment>
<dbReference type="NCBIfam" id="TIGR00347">
    <property type="entry name" value="bioD"/>
    <property type="match status" value="1"/>
</dbReference>
<dbReference type="InterPro" id="IPR027417">
    <property type="entry name" value="P-loop_NTPase"/>
</dbReference>
<name>A0A0A8E5U5_9GAMM</name>
<dbReference type="STRING" id="594679.SD28_04650"/>
<gene>
    <name evidence="8" type="primary">bioD</name>
    <name evidence="9" type="ORF">SD28_04650</name>
</gene>
<reference evidence="9 10" key="1">
    <citation type="submission" date="2014-12" db="EMBL/GenBank/DDBJ databases">
        <title>Complete genome sequence of Francisella guanzhouensis strain 08HL01032 isolated from air-conditioning system in China.</title>
        <authorList>
            <person name="Svensson D."/>
            <person name="Ohrman C."/>
            <person name="Backman S."/>
            <person name="Karlsson E."/>
            <person name="Nilsson E."/>
            <person name="Bystrom M."/>
            <person name="Larkeryd A."/>
            <person name="Stenberg P."/>
            <person name="Scholtz H.C."/>
            <person name="Forsman M."/>
            <person name="Sjodin A."/>
        </authorList>
    </citation>
    <scope>NUCLEOTIDE SEQUENCE [LARGE SCALE GENOMIC DNA]</scope>
    <source>
        <strain evidence="9 10">08HL01032</strain>
    </source>
</reference>
<dbReference type="PIRSF" id="PIRSF006755">
    <property type="entry name" value="DTB_synth"/>
    <property type="match status" value="1"/>
</dbReference>
<dbReference type="GO" id="GO:0005524">
    <property type="term" value="F:ATP binding"/>
    <property type="evidence" value="ECO:0007669"/>
    <property type="project" value="UniProtKB-UniRule"/>
</dbReference>
<dbReference type="EC" id="6.3.3.3" evidence="8"/>
<dbReference type="InterPro" id="IPR004472">
    <property type="entry name" value="DTB_synth_BioD"/>
</dbReference>
<comment type="subunit">
    <text evidence="8">Homodimer.</text>
</comment>
<dbReference type="RefSeq" id="WP_039124566.1">
    <property type="nucleotide sequence ID" value="NZ_CP010427.1"/>
</dbReference>
<dbReference type="Proteomes" id="UP000031104">
    <property type="component" value="Chromosome"/>
</dbReference>
<evidence type="ECO:0000313" key="9">
    <source>
        <dbReference type="EMBL" id="AJC48972.1"/>
    </source>
</evidence>
<protein>
    <recommendedName>
        <fullName evidence="8">ATP-dependent dethiobiotin synthetase BioD</fullName>
        <ecNumber evidence="8">6.3.3.3</ecNumber>
    </recommendedName>
    <alternativeName>
        <fullName evidence="8">DTB synthetase</fullName>
        <shortName evidence="8">DTBS</shortName>
    </alternativeName>
    <alternativeName>
        <fullName evidence="8">Dethiobiotin synthase</fullName>
    </alternativeName>
</protein>
<feature type="binding site" evidence="8">
    <location>
        <position position="52"/>
    </location>
    <ligand>
        <name>Mg(2+)</name>
        <dbReference type="ChEBI" id="CHEBI:18420"/>
    </ligand>
</feature>
<keyword evidence="4 8" id="KW-0547">Nucleotide-binding</keyword>
<feature type="binding site" evidence="8">
    <location>
        <position position="114"/>
    </location>
    <ligand>
        <name>Mg(2+)</name>
        <dbReference type="ChEBI" id="CHEBI:18420"/>
    </ligand>
</feature>
<evidence type="ECO:0000256" key="8">
    <source>
        <dbReference type="HAMAP-Rule" id="MF_00336"/>
    </source>
</evidence>
<feature type="active site" evidence="8">
    <location>
        <position position="37"/>
    </location>
</feature>
<evidence type="ECO:0000313" key="10">
    <source>
        <dbReference type="Proteomes" id="UP000031104"/>
    </source>
</evidence>
<dbReference type="GO" id="GO:0009102">
    <property type="term" value="P:biotin biosynthetic process"/>
    <property type="evidence" value="ECO:0007669"/>
    <property type="project" value="UniProtKB-UniRule"/>
</dbReference>
<dbReference type="GO" id="GO:0005829">
    <property type="term" value="C:cytosol"/>
    <property type="evidence" value="ECO:0007669"/>
    <property type="project" value="TreeGrafter"/>
</dbReference>
<feature type="binding site" evidence="8">
    <location>
        <position position="41"/>
    </location>
    <ligand>
        <name>substrate</name>
    </ligand>
</feature>
<evidence type="ECO:0000256" key="3">
    <source>
        <dbReference type="ARBA" id="ARBA00022723"/>
    </source>
</evidence>
<keyword evidence="5 8" id="KW-0093">Biotin biosynthesis</keyword>
<dbReference type="GO" id="GO:0042803">
    <property type="term" value="F:protein homodimerization activity"/>
    <property type="evidence" value="ECO:0007669"/>
    <property type="project" value="UniProtKB-ARBA"/>
</dbReference>
<comment type="catalytic activity">
    <reaction evidence="8">
        <text>(7R,8S)-7,8-diammoniononanoate + CO2 + ATP = (4R,5S)-dethiobiotin + ADP + phosphate + 3 H(+)</text>
        <dbReference type="Rhea" id="RHEA:15805"/>
        <dbReference type="ChEBI" id="CHEBI:15378"/>
        <dbReference type="ChEBI" id="CHEBI:16526"/>
        <dbReference type="ChEBI" id="CHEBI:30616"/>
        <dbReference type="ChEBI" id="CHEBI:43474"/>
        <dbReference type="ChEBI" id="CHEBI:149469"/>
        <dbReference type="ChEBI" id="CHEBI:149473"/>
        <dbReference type="ChEBI" id="CHEBI:456216"/>
        <dbReference type="EC" id="6.3.3.3"/>
    </reaction>
</comment>
<organism evidence="9 10">
    <name type="scientific">Allofrancisella guangzhouensis</name>
    <dbReference type="NCBI Taxonomy" id="594679"/>
    <lineage>
        <taxon>Bacteria</taxon>
        <taxon>Pseudomonadati</taxon>
        <taxon>Pseudomonadota</taxon>
        <taxon>Gammaproteobacteria</taxon>
        <taxon>Thiotrichales</taxon>
        <taxon>Francisellaceae</taxon>
        <taxon>Allofrancisella</taxon>
    </lineage>
</organism>
<feature type="binding site" evidence="8">
    <location>
        <begin position="12"/>
        <end position="17"/>
    </location>
    <ligand>
        <name>ATP</name>
        <dbReference type="ChEBI" id="CHEBI:30616"/>
    </ligand>
</feature>
<comment type="pathway">
    <text evidence="8">Cofactor biosynthesis; biotin biosynthesis; biotin from 7,8-diaminononanoate: step 1/2.</text>
</comment>
<dbReference type="HAMAP" id="MF_00336">
    <property type="entry name" value="BioD"/>
    <property type="match status" value="1"/>
</dbReference>
<comment type="cofactor">
    <cofactor evidence="8">
        <name>Mg(2+)</name>
        <dbReference type="ChEBI" id="CHEBI:18420"/>
    </cofactor>
</comment>
<dbReference type="GO" id="GO:0000287">
    <property type="term" value="F:magnesium ion binding"/>
    <property type="evidence" value="ECO:0007669"/>
    <property type="project" value="UniProtKB-UniRule"/>
</dbReference>
<dbReference type="Pfam" id="PF13500">
    <property type="entry name" value="AAA_26"/>
    <property type="match status" value="1"/>
</dbReference>
<dbReference type="GO" id="GO:0004141">
    <property type="term" value="F:dethiobiotin synthase activity"/>
    <property type="evidence" value="ECO:0007669"/>
    <property type="project" value="UniProtKB-UniRule"/>
</dbReference>
<dbReference type="CDD" id="cd03109">
    <property type="entry name" value="DTBS"/>
    <property type="match status" value="1"/>
</dbReference>